<dbReference type="PANTHER" id="PTHR43201:SF5">
    <property type="entry name" value="MEDIUM-CHAIN ACYL-COA LIGASE ACSF2, MITOCHONDRIAL"/>
    <property type="match status" value="1"/>
</dbReference>
<dbReference type="InterPro" id="IPR000873">
    <property type="entry name" value="AMP-dep_synth/lig_dom"/>
</dbReference>
<organism evidence="4 5">
    <name type="scientific">Flavobacterium columnare</name>
    <dbReference type="NCBI Taxonomy" id="996"/>
    <lineage>
        <taxon>Bacteria</taxon>
        <taxon>Pseudomonadati</taxon>
        <taxon>Bacteroidota</taxon>
        <taxon>Flavobacteriia</taxon>
        <taxon>Flavobacteriales</taxon>
        <taxon>Flavobacteriaceae</taxon>
        <taxon>Flavobacterium</taxon>
    </lineage>
</organism>
<protein>
    <submittedName>
        <fullName evidence="4">AMP-binding protein</fullName>
    </submittedName>
</protein>
<evidence type="ECO:0000259" key="3">
    <source>
        <dbReference type="Pfam" id="PF00501"/>
    </source>
</evidence>
<proteinExistence type="inferred from homology"/>
<evidence type="ECO:0000256" key="2">
    <source>
        <dbReference type="ARBA" id="ARBA00022598"/>
    </source>
</evidence>
<reference evidence="5" key="1">
    <citation type="submission" date="2016-03" db="EMBL/GenBank/DDBJ databases">
        <title>Flavobacterium columnare strain B185, complete genome.</title>
        <authorList>
            <person name="Sundberg L.-R."/>
            <person name="Papponen P."/>
            <person name="Laanto E."/>
        </authorList>
    </citation>
    <scope>NUCLEOTIDE SEQUENCE [LARGE SCALE GENOMIC DNA]</scope>
    <source>
        <strain evidence="5">B185</strain>
    </source>
</reference>
<dbReference type="Gene3D" id="3.40.50.12780">
    <property type="entry name" value="N-terminal domain of ligase-like"/>
    <property type="match status" value="1"/>
</dbReference>
<dbReference type="AlphaFoldDB" id="A0AAI8CH56"/>
<evidence type="ECO:0000256" key="1">
    <source>
        <dbReference type="ARBA" id="ARBA00006432"/>
    </source>
</evidence>
<dbReference type="RefSeq" id="WP_138425141.1">
    <property type="nucleotide sequence ID" value="NZ_CP010992.1"/>
</dbReference>
<feature type="domain" description="AMP-dependent synthetase/ligase" evidence="3">
    <location>
        <begin position="49"/>
        <end position="193"/>
    </location>
</feature>
<dbReference type="GO" id="GO:0006631">
    <property type="term" value="P:fatty acid metabolic process"/>
    <property type="evidence" value="ECO:0007669"/>
    <property type="project" value="TreeGrafter"/>
</dbReference>
<dbReference type="InterPro" id="IPR042099">
    <property type="entry name" value="ANL_N_sf"/>
</dbReference>
<reference evidence="4 5" key="2">
    <citation type="submission" date="2019-05" db="EMBL/GenBank/DDBJ databases">
        <authorList>
            <person name="Ravantti J.J."/>
        </authorList>
    </citation>
    <scope>NUCLEOTIDE SEQUENCE [LARGE SCALE GENOMIC DNA]</scope>
    <source>
        <strain evidence="4 5">B185</strain>
    </source>
</reference>
<accession>A0AAI8CH56</accession>
<dbReference type="Gene3D" id="3.30.300.30">
    <property type="match status" value="1"/>
</dbReference>
<comment type="similarity">
    <text evidence="1">Belongs to the ATP-dependent AMP-binding enzyme family.</text>
</comment>
<dbReference type="GO" id="GO:0031956">
    <property type="term" value="F:medium-chain fatty acid-CoA ligase activity"/>
    <property type="evidence" value="ECO:0007669"/>
    <property type="project" value="TreeGrafter"/>
</dbReference>
<evidence type="ECO:0000313" key="5">
    <source>
        <dbReference type="Proteomes" id="UP000304840"/>
    </source>
</evidence>
<keyword evidence="2" id="KW-0436">Ligase</keyword>
<name>A0AAI8CH56_9FLAO</name>
<dbReference type="PANTHER" id="PTHR43201">
    <property type="entry name" value="ACYL-COA SYNTHETASE"/>
    <property type="match status" value="1"/>
</dbReference>
<gene>
    <name evidence="4" type="ORF">UN65_05560</name>
</gene>
<dbReference type="EMBL" id="CP010992">
    <property type="protein sequence ID" value="AMO19886.1"/>
    <property type="molecule type" value="Genomic_DNA"/>
</dbReference>
<sequence>MTIHSEFKLNGISYDVNTLSFWAKEKSKAGKEYEKITAAFILEWLDTSPYVNVQTSGTTGIAKQITLKKRAMIYSAQSTGAFFGLNPGSKALCCLPVNYIAGKMMLVRAMVLGWDLTIVEPTSSPLRNLHGMYDFIAMVPLQIEQSLDKLPKVRIVLIGGAKVNSVLTEKLVQNSINAYESYSMTETITHIALKKIGTKSFKLLPGVVINQDDRGCLVINTPNIDAERLVTNDLIDLVSESEFIWKGRVDHVVNSGGIKLFPEQIEAKLTHKIQQRFFVYGLPDERLGEKLVLVIEGQNYKIDPSNFKELGLYETPKQVIFIPKFEETETGKIKRKETMKKNTIP</sequence>
<dbReference type="SUPFAM" id="SSF56801">
    <property type="entry name" value="Acetyl-CoA synthetase-like"/>
    <property type="match status" value="1"/>
</dbReference>
<dbReference type="InterPro" id="IPR045851">
    <property type="entry name" value="AMP-bd_C_sf"/>
</dbReference>
<dbReference type="Pfam" id="PF00501">
    <property type="entry name" value="AMP-binding"/>
    <property type="match status" value="1"/>
</dbReference>
<dbReference type="Proteomes" id="UP000304840">
    <property type="component" value="Chromosome"/>
</dbReference>
<evidence type="ECO:0000313" key="4">
    <source>
        <dbReference type="EMBL" id="AMO19886.1"/>
    </source>
</evidence>